<evidence type="ECO:0000313" key="2">
    <source>
        <dbReference type="EMBL" id="MEV0709531.1"/>
    </source>
</evidence>
<reference evidence="2 3" key="1">
    <citation type="submission" date="2024-06" db="EMBL/GenBank/DDBJ databases">
        <title>The Natural Products Discovery Center: Release of the First 8490 Sequenced Strains for Exploring Actinobacteria Biosynthetic Diversity.</title>
        <authorList>
            <person name="Kalkreuter E."/>
            <person name="Kautsar S.A."/>
            <person name="Yang D."/>
            <person name="Bader C.D."/>
            <person name="Teijaro C.N."/>
            <person name="Fluegel L."/>
            <person name="Davis C.M."/>
            <person name="Simpson J.R."/>
            <person name="Lauterbach L."/>
            <person name="Steele A.D."/>
            <person name="Gui C."/>
            <person name="Meng S."/>
            <person name="Li G."/>
            <person name="Viehrig K."/>
            <person name="Ye F."/>
            <person name="Su P."/>
            <person name="Kiefer A.F."/>
            <person name="Nichols A."/>
            <person name="Cepeda A.J."/>
            <person name="Yan W."/>
            <person name="Fan B."/>
            <person name="Jiang Y."/>
            <person name="Adhikari A."/>
            <person name="Zheng C.-J."/>
            <person name="Schuster L."/>
            <person name="Cowan T.M."/>
            <person name="Smanski M.J."/>
            <person name="Chevrette M.G."/>
            <person name="De Carvalho L.P.S."/>
            <person name="Shen B."/>
        </authorList>
    </citation>
    <scope>NUCLEOTIDE SEQUENCE [LARGE SCALE GENOMIC DNA]</scope>
    <source>
        <strain evidence="2 3">NPDC050403</strain>
    </source>
</reference>
<protein>
    <submittedName>
        <fullName evidence="2">Uncharacterized protein</fullName>
    </submittedName>
</protein>
<comment type="caution">
    <text evidence="2">The sequence shown here is derived from an EMBL/GenBank/DDBJ whole genome shotgun (WGS) entry which is preliminary data.</text>
</comment>
<dbReference type="EMBL" id="JBFAKC010000007">
    <property type="protein sequence ID" value="MEV0709531.1"/>
    <property type="molecule type" value="Genomic_DNA"/>
</dbReference>
<evidence type="ECO:0000256" key="1">
    <source>
        <dbReference type="SAM" id="MobiDB-lite"/>
    </source>
</evidence>
<proteinExistence type="predicted"/>
<keyword evidence="3" id="KW-1185">Reference proteome</keyword>
<name>A0ABV3FWG5_9NOCA</name>
<feature type="compositionally biased region" description="Polar residues" evidence="1">
    <location>
        <begin position="1"/>
        <end position="17"/>
    </location>
</feature>
<sequence>MRSRSSASAITCGSNAATRPGHPTACWTALQLDEAELAHLFDLTRAAGPAPSRHRRPKAAAGVTATVQRMLDAIAGAPA</sequence>
<accession>A0ABV3FWG5</accession>
<gene>
    <name evidence="2" type="ORF">AB0I48_18375</name>
</gene>
<organism evidence="2 3">
    <name type="scientific">Nocardia aurea</name>
    <dbReference type="NCBI Taxonomy" id="2144174"/>
    <lineage>
        <taxon>Bacteria</taxon>
        <taxon>Bacillati</taxon>
        <taxon>Actinomycetota</taxon>
        <taxon>Actinomycetes</taxon>
        <taxon>Mycobacteriales</taxon>
        <taxon>Nocardiaceae</taxon>
        <taxon>Nocardia</taxon>
    </lineage>
</organism>
<dbReference type="RefSeq" id="WP_357785110.1">
    <property type="nucleotide sequence ID" value="NZ_JBFAKC010000007.1"/>
</dbReference>
<evidence type="ECO:0000313" key="3">
    <source>
        <dbReference type="Proteomes" id="UP001551695"/>
    </source>
</evidence>
<feature type="region of interest" description="Disordered" evidence="1">
    <location>
        <begin position="1"/>
        <end position="20"/>
    </location>
</feature>
<dbReference type="Proteomes" id="UP001551695">
    <property type="component" value="Unassembled WGS sequence"/>
</dbReference>